<dbReference type="PROSITE" id="PS51173">
    <property type="entry name" value="CBM2"/>
    <property type="match status" value="1"/>
</dbReference>
<keyword evidence="6" id="KW-0732">Signal</keyword>
<evidence type="ECO:0000256" key="3">
    <source>
        <dbReference type="ARBA" id="ARBA00023295"/>
    </source>
</evidence>
<keyword evidence="3 4" id="KW-0326">Glycosidase</keyword>
<proteinExistence type="inferred from homology"/>
<dbReference type="SMART" id="SM00637">
    <property type="entry name" value="CBD_II"/>
    <property type="match status" value="1"/>
</dbReference>
<dbReference type="InterPro" id="IPR001919">
    <property type="entry name" value="CBD2"/>
</dbReference>
<keyword evidence="9" id="KW-1185">Reference proteome</keyword>
<dbReference type="InterPro" id="IPR013319">
    <property type="entry name" value="GH11/12"/>
</dbReference>
<evidence type="ECO:0000313" key="9">
    <source>
        <dbReference type="Proteomes" id="UP001529338"/>
    </source>
</evidence>
<feature type="compositionally biased region" description="Pro residues" evidence="5">
    <location>
        <begin position="264"/>
        <end position="285"/>
    </location>
</feature>
<evidence type="ECO:0000256" key="4">
    <source>
        <dbReference type="RuleBase" id="RU361163"/>
    </source>
</evidence>
<comment type="similarity">
    <text evidence="1 4">Belongs to the glycosyl hydrolase 12 (cellulase H) family.</text>
</comment>
<dbReference type="EMBL" id="JAUCGQ010000002">
    <property type="protein sequence ID" value="MDM7856217.1"/>
    <property type="molecule type" value="Genomic_DNA"/>
</dbReference>
<accession>A0ABT7SKZ5</accession>
<feature type="chain" id="PRO_5047453052" evidence="6">
    <location>
        <begin position="32"/>
        <end position="388"/>
    </location>
</feature>
<evidence type="ECO:0000256" key="1">
    <source>
        <dbReference type="ARBA" id="ARBA00005519"/>
    </source>
</evidence>
<dbReference type="Gene3D" id="2.60.120.180">
    <property type="match status" value="1"/>
</dbReference>
<dbReference type="SUPFAM" id="SSF49899">
    <property type="entry name" value="Concanavalin A-like lectins/glucanases"/>
    <property type="match status" value="1"/>
</dbReference>
<dbReference type="Pfam" id="PF01670">
    <property type="entry name" value="Glyco_hydro_12"/>
    <property type="match status" value="1"/>
</dbReference>
<organism evidence="8 9">
    <name type="scientific">Cellulomonas alba</name>
    <dbReference type="NCBI Taxonomy" id="3053467"/>
    <lineage>
        <taxon>Bacteria</taxon>
        <taxon>Bacillati</taxon>
        <taxon>Actinomycetota</taxon>
        <taxon>Actinomycetes</taxon>
        <taxon>Micrococcales</taxon>
        <taxon>Cellulomonadaceae</taxon>
        <taxon>Cellulomonas</taxon>
    </lineage>
</organism>
<keyword evidence="4" id="KW-0624">Polysaccharide degradation</keyword>
<evidence type="ECO:0000313" key="8">
    <source>
        <dbReference type="EMBL" id="MDM7856217.1"/>
    </source>
</evidence>
<feature type="domain" description="CBM2" evidence="7">
    <location>
        <begin position="285"/>
        <end position="388"/>
    </location>
</feature>
<protein>
    <submittedName>
        <fullName evidence="8">Cellulose binding domain-containing protein</fullName>
    </submittedName>
</protein>
<keyword evidence="2 4" id="KW-0378">Hydrolase</keyword>
<keyword evidence="4" id="KW-0119">Carbohydrate metabolism</keyword>
<feature type="signal peptide" evidence="6">
    <location>
        <begin position="1"/>
        <end position="31"/>
    </location>
</feature>
<dbReference type="InterPro" id="IPR002594">
    <property type="entry name" value="GH12"/>
</dbReference>
<dbReference type="Pfam" id="PF00553">
    <property type="entry name" value="CBM_2"/>
    <property type="match status" value="1"/>
</dbReference>
<dbReference type="InterPro" id="IPR008965">
    <property type="entry name" value="CBM2/CBM3_carb-bd_dom_sf"/>
</dbReference>
<evidence type="ECO:0000259" key="7">
    <source>
        <dbReference type="PROSITE" id="PS51173"/>
    </source>
</evidence>
<dbReference type="PANTHER" id="PTHR34002">
    <property type="entry name" value="BLR1656 PROTEIN"/>
    <property type="match status" value="1"/>
</dbReference>
<evidence type="ECO:0000256" key="2">
    <source>
        <dbReference type="ARBA" id="ARBA00022801"/>
    </source>
</evidence>
<dbReference type="Proteomes" id="UP001529338">
    <property type="component" value="Unassembled WGS sequence"/>
</dbReference>
<name>A0ABT7SKZ5_9CELL</name>
<dbReference type="Gene3D" id="2.60.40.290">
    <property type="match status" value="1"/>
</dbReference>
<dbReference type="SUPFAM" id="SSF49384">
    <property type="entry name" value="Carbohydrate-binding domain"/>
    <property type="match status" value="1"/>
</dbReference>
<sequence>MNRFLKAIGIATLLGVLTAMGAVFFAGQASAAGQICEQYGSTSIQSGRYIVQNNRWGTSSTQCITPTTSGFTVDQADGSVATNGAPKSYPSVYYGCHYGNCSTNGDILSPNGLQASSSAFSRISTSVSMTYPSSGTYDASYDIWFNKSQPTATTGQNDGAELMVWLNHTGSIQPIGSKVGTASIAGATWDVWYGSSGWNVISYVRQQPTSSASFSVASFWSDVVSRGYGSTSWYLTSIQAGFEPWVGGAGLAVTNFSVTTDGATPPPTSNPPTSNPPTSNPPTSNPPSGSGCSASLRVDSTWQGGFQATVTVTNNGSSAISGWRTAFSLPSGASISNLWNGTATTSGSSVTVTNASYNGNVAAKGSTTYGFTGNGTAPSGATPTCSPS</sequence>
<evidence type="ECO:0000256" key="6">
    <source>
        <dbReference type="SAM" id="SignalP"/>
    </source>
</evidence>
<dbReference type="InterPro" id="IPR013320">
    <property type="entry name" value="ConA-like_dom_sf"/>
</dbReference>
<dbReference type="InterPro" id="IPR012291">
    <property type="entry name" value="CBM2_carb-bd_dom_sf"/>
</dbReference>
<evidence type="ECO:0000256" key="5">
    <source>
        <dbReference type="SAM" id="MobiDB-lite"/>
    </source>
</evidence>
<feature type="region of interest" description="Disordered" evidence="5">
    <location>
        <begin position="257"/>
        <end position="294"/>
    </location>
</feature>
<comment type="caution">
    <text evidence="8">The sequence shown here is derived from an EMBL/GenBank/DDBJ whole genome shotgun (WGS) entry which is preliminary data.</text>
</comment>
<dbReference type="RefSeq" id="WP_289456305.1">
    <property type="nucleotide sequence ID" value="NZ_JAUCGQ010000002.1"/>
</dbReference>
<reference evidence="8 9" key="1">
    <citation type="submission" date="2023-06" db="EMBL/GenBank/DDBJ databases">
        <title>Cellulomonas sp. MW4 Whole genome sequence.</title>
        <authorList>
            <person name="Park S."/>
        </authorList>
    </citation>
    <scope>NUCLEOTIDE SEQUENCE [LARGE SCALE GENOMIC DNA]</scope>
    <source>
        <strain evidence="8 9">MW4</strain>
    </source>
</reference>
<dbReference type="PANTHER" id="PTHR34002:SF9">
    <property type="entry name" value="XYLOGLUCAN-SPECIFIC ENDO-BETA-1,4-GLUCANASE A"/>
    <property type="match status" value="1"/>
</dbReference>
<gene>
    <name evidence="8" type="ORF">QRT04_14865</name>
</gene>